<dbReference type="GO" id="GO:0005886">
    <property type="term" value="C:plasma membrane"/>
    <property type="evidence" value="ECO:0007669"/>
    <property type="project" value="TreeGrafter"/>
</dbReference>
<comment type="caution">
    <text evidence="2">The sequence shown here is derived from an EMBL/GenBank/DDBJ whole genome shotgun (WGS) entry which is preliminary data.</text>
</comment>
<evidence type="ECO:0000259" key="1">
    <source>
        <dbReference type="PROSITE" id="PS50003"/>
    </source>
</evidence>
<dbReference type="InterPro" id="IPR011993">
    <property type="entry name" value="PH-like_dom_sf"/>
</dbReference>
<organism evidence="2 3">
    <name type="scientific">Scleropages formosus</name>
    <name type="common">Asian bonytongue</name>
    <name type="synonym">Osteoglossum formosum</name>
    <dbReference type="NCBI Taxonomy" id="113540"/>
    <lineage>
        <taxon>Eukaryota</taxon>
        <taxon>Metazoa</taxon>
        <taxon>Chordata</taxon>
        <taxon>Craniata</taxon>
        <taxon>Vertebrata</taxon>
        <taxon>Euteleostomi</taxon>
        <taxon>Actinopterygii</taxon>
        <taxon>Neopterygii</taxon>
        <taxon>Teleostei</taxon>
        <taxon>Osteoglossocephala</taxon>
        <taxon>Osteoglossomorpha</taxon>
        <taxon>Osteoglossiformes</taxon>
        <taxon>Osteoglossidae</taxon>
        <taxon>Scleropages</taxon>
    </lineage>
</organism>
<dbReference type="SUPFAM" id="SSF50729">
    <property type="entry name" value="PH domain-like"/>
    <property type="match status" value="1"/>
</dbReference>
<dbReference type="InterPro" id="IPR037370">
    <property type="entry name" value="Pleckstrin"/>
</dbReference>
<dbReference type="PANTHER" id="PTHR12092:SF1">
    <property type="entry name" value="PLECKSTRIN"/>
    <property type="match status" value="1"/>
</dbReference>
<dbReference type="Proteomes" id="UP000034805">
    <property type="component" value="Unassembled WGS sequence"/>
</dbReference>
<dbReference type="EMBL" id="JARO02009223">
    <property type="protein sequence ID" value="KPP61872.1"/>
    <property type="molecule type" value="Genomic_DNA"/>
</dbReference>
<proteinExistence type="predicted"/>
<evidence type="ECO:0000313" key="3">
    <source>
        <dbReference type="Proteomes" id="UP000034805"/>
    </source>
</evidence>
<dbReference type="Pfam" id="PF00169">
    <property type="entry name" value="PH"/>
    <property type="match status" value="1"/>
</dbReference>
<dbReference type="InterPro" id="IPR001849">
    <property type="entry name" value="PH_domain"/>
</dbReference>
<dbReference type="AlphaFoldDB" id="A0A0P7Y895"/>
<accession>A0A0P7Y895</accession>
<dbReference type="GO" id="GO:0030036">
    <property type="term" value="P:actin cytoskeleton organization"/>
    <property type="evidence" value="ECO:0007669"/>
    <property type="project" value="TreeGrafter"/>
</dbReference>
<dbReference type="PROSITE" id="PS50003">
    <property type="entry name" value="PH_DOMAIN"/>
    <property type="match status" value="1"/>
</dbReference>
<protein>
    <recommendedName>
        <fullName evidence="1">PH domain-containing protein</fullName>
    </recommendedName>
</protein>
<gene>
    <name evidence="2" type="ORF">Z043_119983</name>
</gene>
<dbReference type="Gene3D" id="2.30.29.30">
    <property type="entry name" value="Pleckstrin-homology domain (PH domain)/Phosphotyrosine-binding domain (PTB)"/>
    <property type="match status" value="1"/>
</dbReference>
<dbReference type="PANTHER" id="PTHR12092">
    <property type="entry name" value="PLECKSTRIN"/>
    <property type="match status" value="1"/>
</dbReference>
<reference evidence="2 3" key="1">
    <citation type="submission" date="2015-08" db="EMBL/GenBank/DDBJ databases">
        <title>The genome of the Asian arowana (Scleropages formosus).</title>
        <authorList>
            <person name="Tan M.H."/>
            <person name="Gan H.M."/>
            <person name="Croft L.J."/>
            <person name="Austin C.M."/>
        </authorList>
    </citation>
    <scope>NUCLEOTIDE SEQUENCE [LARGE SCALE GENOMIC DNA]</scope>
    <source>
        <strain evidence="2">Aro1</strain>
    </source>
</reference>
<feature type="domain" description="PH" evidence="1">
    <location>
        <begin position="4"/>
        <end position="56"/>
    </location>
</feature>
<evidence type="ECO:0000313" key="2">
    <source>
        <dbReference type="EMBL" id="KPP61872.1"/>
    </source>
</evidence>
<sequence length="82" mass="8798">MEPQKIREGYLVKKGAVLSSWKAVWVVLSDDGLDFYKKKADSSPKGMIPLKGATLTCPCQDFPKRPVSIDGAPAFGGDDAVA</sequence>
<name>A0A0P7Y895_SCLFO</name>